<keyword evidence="2 6" id="KW-0698">rRNA processing</keyword>
<organism evidence="7">
    <name type="scientific">Rhodothermus marinus</name>
    <name type="common">Rhodothermus obamensis</name>
    <dbReference type="NCBI Taxonomy" id="29549"/>
    <lineage>
        <taxon>Bacteria</taxon>
        <taxon>Pseudomonadati</taxon>
        <taxon>Rhodothermota</taxon>
        <taxon>Rhodothermia</taxon>
        <taxon>Rhodothermales</taxon>
        <taxon>Rhodothermaceae</taxon>
        <taxon>Rhodothermus</taxon>
    </lineage>
</organism>
<comment type="subcellular location">
    <subcellularLocation>
        <location evidence="6">Cytoplasm</location>
    </subcellularLocation>
</comment>
<dbReference type="Gene3D" id="3.40.50.150">
    <property type="entry name" value="Vaccinia Virus protein VP39"/>
    <property type="match status" value="1"/>
</dbReference>
<keyword evidence="5 6" id="KW-0949">S-adenosyl-L-methionine</keyword>
<proteinExistence type="inferred from homology"/>
<sequence length="315" mass="34535">MNAPHATHNYGTAYHVPVLYKAVVEGLVTNPAGCYVDATIGGGGHAAALLEALSPEGRLIGIDRDPEALEAAACRLAQALAEGRLRLVQGNFADLEALLDSLGVELIDGLLLDLGVSSHQLDKAARGFSFQAEGPLDMRMDPSKGPTAQQLLMRWSPQELAEVLRRYGEEPRAAKLARAICEARPVTTTAALAEIIRREVPPKEATKTLARVFQALRIAVNDELQALEQVLEAATRRVRPGGRLAVISYHSLEDRRVKRFLRYGNLEGRPVRDVYGQLVAPWRPLTRRPIRPSNDEVAANPRARSARLRLAERMD</sequence>
<feature type="binding site" evidence="6">
    <location>
        <position position="113"/>
    </location>
    <ligand>
        <name>S-adenosyl-L-methionine</name>
        <dbReference type="ChEBI" id="CHEBI:59789"/>
    </ligand>
</feature>
<comment type="catalytic activity">
    <reaction evidence="6">
        <text>cytidine(1402) in 16S rRNA + S-adenosyl-L-methionine = N(4)-methylcytidine(1402) in 16S rRNA + S-adenosyl-L-homocysteine + H(+)</text>
        <dbReference type="Rhea" id="RHEA:42928"/>
        <dbReference type="Rhea" id="RHEA-COMP:10286"/>
        <dbReference type="Rhea" id="RHEA-COMP:10287"/>
        <dbReference type="ChEBI" id="CHEBI:15378"/>
        <dbReference type="ChEBI" id="CHEBI:57856"/>
        <dbReference type="ChEBI" id="CHEBI:59789"/>
        <dbReference type="ChEBI" id="CHEBI:74506"/>
        <dbReference type="ChEBI" id="CHEBI:82748"/>
        <dbReference type="EC" id="2.1.1.199"/>
    </reaction>
</comment>
<evidence type="ECO:0000256" key="3">
    <source>
        <dbReference type="ARBA" id="ARBA00022603"/>
    </source>
</evidence>
<feature type="binding site" evidence="6">
    <location>
        <position position="63"/>
    </location>
    <ligand>
        <name>S-adenosyl-L-methionine</name>
        <dbReference type="ChEBI" id="CHEBI:59789"/>
    </ligand>
</feature>
<keyword evidence="4 6" id="KW-0808">Transferase</keyword>
<dbReference type="GO" id="GO:0071424">
    <property type="term" value="F:rRNA (cytosine-N4-)-methyltransferase activity"/>
    <property type="evidence" value="ECO:0007669"/>
    <property type="project" value="UniProtKB-UniRule"/>
</dbReference>
<dbReference type="SUPFAM" id="SSF53335">
    <property type="entry name" value="S-adenosyl-L-methionine-dependent methyltransferases"/>
    <property type="match status" value="1"/>
</dbReference>
<comment type="similarity">
    <text evidence="1 6">Belongs to the methyltransferase superfamily. RsmH family.</text>
</comment>
<dbReference type="NCBIfam" id="TIGR00006">
    <property type="entry name" value="16S rRNA (cytosine(1402)-N(4))-methyltransferase RsmH"/>
    <property type="match status" value="1"/>
</dbReference>
<protein>
    <recommendedName>
        <fullName evidence="6">Ribosomal RNA small subunit methyltransferase H</fullName>
        <ecNumber evidence="6">2.1.1.199</ecNumber>
    </recommendedName>
    <alternativeName>
        <fullName evidence="6">16S rRNA m(4)C1402 methyltransferase</fullName>
    </alternativeName>
    <alternativeName>
        <fullName evidence="6">rRNA (cytosine-N(4)-)-methyltransferase RsmH</fullName>
    </alternativeName>
</protein>
<evidence type="ECO:0000256" key="6">
    <source>
        <dbReference type="HAMAP-Rule" id="MF_01007"/>
    </source>
</evidence>
<name>A0A7V2B220_RHOMR</name>
<dbReference type="Pfam" id="PF01795">
    <property type="entry name" value="Methyltransf_5"/>
    <property type="match status" value="1"/>
</dbReference>
<keyword evidence="3 6" id="KW-0489">Methyltransferase</keyword>
<evidence type="ECO:0000256" key="2">
    <source>
        <dbReference type="ARBA" id="ARBA00022552"/>
    </source>
</evidence>
<dbReference type="PANTHER" id="PTHR11265:SF0">
    <property type="entry name" value="12S RRNA N4-METHYLCYTIDINE METHYLTRANSFERASE"/>
    <property type="match status" value="1"/>
</dbReference>
<feature type="binding site" evidence="6">
    <location>
        <position position="92"/>
    </location>
    <ligand>
        <name>S-adenosyl-L-methionine</name>
        <dbReference type="ChEBI" id="CHEBI:59789"/>
    </ligand>
</feature>
<dbReference type="EMBL" id="DSGB01000006">
    <property type="protein sequence ID" value="HER96790.1"/>
    <property type="molecule type" value="Genomic_DNA"/>
</dbReference>
<evidence type="ECO:0000256" key="5">
    <source>
        <dbReference type="ARBA" id="ARBA00022691"/>
    </source>
</evidence>
<dbReference type="Gene3D" id="1.10.150.170">
    <property type="entry name" value="Putative methyltransferase TM0872, insert domain"/>
    <property type="match status" value="1"/>
</dbReference>
<comment type="caution">
    <text evidence="7">The sequence shown here is derived from an EMBL/GenBank/DDBJ whole genome shotgun (WGS) entry which is preliminary data.</text>
</comment>
<dbReference type="HAMAP" id="MF_01007">
    <property type="entry name" value="16SrRNA_methyltr_H"/>
    <property type="match status" value="1"/>
</dbReference>
<feature type="binding site" evidence="6">
    <location>
        <begin position="43"/>
        <end position="45"/>
    </location>
    <ligand>
        <name>S-adenosyl-L-methionine</name>
        <dbReference type="ChEBI" id="CHEBI:59789"/>
    </ligand>
</feature>
<evidence type="ECO:0000313" key="7">
    <source>
        <dbReference type="EMBL" id="HER96790.1"/>
    </source>
</evidence>
<gene>
    <name evidence="6 7" type="primary">rsmH</name>
    <name evidence="7" type="ORF">ENO59_09790</name>
</gene>
<evidence type="ECO:0000256" key="1">
    <source>
        <dbReference type="ARBA" id="ARBA00010396"/>
    </source>
</evidence>
<dbReference type="InterPro" id="IPR023397">
    <property type="entry name" value="SAM-dep_MeTrfase_MraW_recog"/>
</dbReference>
<reference evidence="7" key="1">
    <citation type="journal article" date="2020" name="mSystems">
        <title>Genome- and Community-Level Interaction Insights into Carbon Utilization and Element Cycling Functions of Hydrothermarchaeota in Hydrothermal Sediment.</title>
        <authorList>
            <person name="Zhou Z."/>
            <person name="Liu Y."/>
            <person name="Xu W."/>
            <person name="Pan J."/>
            <person name="Luo Z.H."/>
            <person name="Li M."/>
        </authorList>
    </citation>
    <scope>NUCLEOTIDE SEQUENCE [LARGE SCALE GENOMIC DNA]</scope>
    <source>
        <strain evidence="7">SpSt-143</strain>
    </source>
</reference>
<evidence type="ECO:0000256" key="4">
    <source>
        <dbReference type="ARBA" id="ARBA00022679"/>
    </source>
</evidence>
<dbReference type="PANTHER" id="PTHR11265">
    <property type="entry name" value="S-ADENOSYL-METHYLTRANSFERASE MRAW"/>
    <property type="match status" value="1"/>
</dbReference>
<dbReference type="SUPFAM" id="SSF81799">
    <property type="entry name" value="Putative methyltransferase TM0872, insert domain"/>
    <property type="match status" value="1"/>
</dbReference>
<dbReference type="InterPro" id="IPR002903">
    <property type="entry name" value="RsmH"/>
</dbReference>
<dbReference type="InterPro" id="IPR029063">
    <property type="entry name" value="SAM-dependent_MTases_sf"/>
</dbReference>
<comment type="function">
    <text evidence="6">Specifically methylates the N4 position of cytidine in position 1402 (C1402) of 16S rRNA.</text>
</comment>
<keyword evidence="6" id="KW-0963">Cytoplasm</keyword>
<dbReference type="AlphaFoldDB" id="A0A7V2B220"/>
<dbReference type="GO" id="GO:0005737">
    <property type="term" value="C:cytoplasm"/>
    <property type="evidence" value="ECO:0007669"/>
    <property type="project" value="UniProtKB-SubCell"/>
</dbReference>
<dbReference type="PIRSF" id="PIRSF004486">
    <property type="entry name" value="MraW"/>
    <property type="match status" value="1"/>
</dbReference>
<dbReference type="GO" id="GO:0070475">
    <property type="term" value="P:rRNA base methylation"/>
    <property type="evidence" value="ECO:0007669"/>
    <property type="project" value="UniProtKB-UniRule"/>
</dbReference>
<feature type="binding site" evidence="6">
    <location>
        <position position="120"/>
    </location>
    <ligand>
        <name>S-adenosyl-L-methionine</name>
        <dbReference type="ChEBI" id="CHEBI:59789"/>
    </ligand>
</feature>
<dbReference type="EC" id="2.1.1.199" evidence="6"/>
<accession>A0A7V2B220</accession>